<sequence>MVWIAIILSNLGVMLACLLGEMKGECKVSKGGMTAWQVWL</sequence>
<evidence type="ECO:0000313" key="1">
    <source>
        <dbReference type="EMBL" id="STY94568.1"/>
    </source>
</evidence>
<dbReference type="Proteomes" id="UP000255193">
    <property type="component" value="Unassembled WGS sequence"/>
</dbReference>
<name>A0A378Q2Z3_9GAMM</name>
<dbReference type="AlphaFoldDB" id="A0A378Q2Z3"/>
<accession>A0A378Q2Z3</accession>
<dbReference type="EMBL" id="UGQA01000001">
    <property type="protein sequence ID" value="STY94568.1"/>
    <property type="molecule type" value="Genomic_DNA"/>
</dbReference>
<proteinExistence type="predicted"/>
<organism evidence="1 2">
    <name type="scientific">Faucicola atlantae</name>
    <dbReference type="NCBI Taxonomy" id="34059"/>
    <lineage>
        <taxon>Bacteria</taxon>
        <taxon>Pseudomonadati</taxon>
        <taxon>Pseudomonadota</taxon>
        <taxon>Gammaproteobacteria</taxon>
        <taxon>Moraxellales</taxon>
        <taxon>Moraxellaceae</taxon>
        <taxon>Faucicola</taxon>
    </lineage>
</organism>
<reference evidence="1 2" key="1">
    <citation type="submission" date="2018-06" db="EMBL/GenBank/DDBJ databases">
        <authorList>
            <consortium name="Pathogen Informatics"/>
            <person name="Doyle S."/>
        </authorList>
    </citation>
    <scope>NUCLEOTIDE SEQUENCE [LARGE SCALE GENOMIC DNA]</scope>
    <source>
        <strain evidence="1 2">NCTC11091</strain>
    </source>
</reference>
<protein>
    <submittedName>
        <fullName evidence="1">Uncharacterized protein</fullName>
    </submittedName>
</protein>
<evidence type="ECO:0000313" key="2">
    <source>
        <dbReference type="Proteomes" id="UP000255193"/>
    </source>
</evidence>
<gene>
    <name evidence="1" type="ORF">NCTC11091_00333</name>
</gene>